<dbReference type="Proteomes" id="UP000567067">
    <property type="component" value="Unassembled WGS sequence"/>
</dbReference>
<dbReference type="EMBL" id="JACJIP010000037">
    <property type="protein sequence ID" value="MBA9087879.1"/>
    <property type="molecule type" value="Genomic_DNA"/>
</dbReference>
<name>A0A7W3SX67_9BACL</name>
<gene>
    <name evidence="1" type="ORF">FHR92_004372</name>
</gene>
<evidence type="ECO:0000313" key="2">
    <source>
        <dbReference type="Proteomes" id="UP000567067"/>
    </source>
</evidence>
<dbReference type="InterPro" id="IPR029058">
    <property type="entry name" value="AB_hydrolase_fold"/>
</dbReference>
<dbReference type="AlphaFoldDB" id="A0A7W3SX67"/>
<comment type="caution">
    <text evidence="1">The sequence shown here is derived from an EMBL/GenBank/DDBJ whole genome shotgun (WGS) entry which is preliminary data.</text>
</comment>
<dbReference type="RefSeq" id="WP_246334621.1">
    <property type="nucleotide sequence ID" value="NZ_JACJIP010000037.1"/>
</dbReference>
<organism evidence="1 2">
    <name type="scientific">Fontibacillus solani</name>
    <dbReference type="NCBI Taxonomy" id="1572857"/>
    <lineage>
        <taxon>Bacteria</taxon>
        <taxon>Bacillati</taxon>
        <taxon>Bacillota</taxon>
        <taxon>Bacilli</taxon>
        <taxon>Bacillales</taxon>
        <taxon>Paenibacillaceae</taxon>
        <taxon>Fontibacillus</taxon>
    </lineage>
</organism>
<evidence type="ECO:0000313" key="1">
    <source>
        <dbReference type="EMBL" id="MBA9087879.1"/>
    </source>
</evidence>
<keyword evidence="2" id="KW-1185">Reference proteome</keyword>
<protein>
    <submittedName>
        <fullName evidence="1">Pimeloyl-ACP methyl ester carboxylesterase</fullName>
    </submittedName>
</protein>
<reference evidence="1 2" key="1">
    <citation type="submission" date="2020-08" db="EMBL/GenBank/DDBJ databases">
        <title>Genomic Encyclopedia of Type Strains, Phase III (KMG-III): the genomes of soil and plant-associated and newly described type strains.</title>
        <authorList>
            <person name="Whitman W."/>
        </authorList>
    </citation>
    <scope>NUCLEOTIDE SEQUENCE [LARGE SCALE GENOMIC DNA]</scope>
    <source>
        <strain evidence="1 2">CECT 8693</strain>
    </source>
</reference>
<accession>A0A7W3SX67</accession>
<dbReference type="Gene3D" id="3.40.50.1820">
    <property type="entry name" value="alpha/beta hydrolase"/>
    <property type="match status" value="1"/>
</dbReference>
<proteinExistence type="predicted"/>
<sequence length="88" mass="10018">MNTRMLIDVLQENMSFQLPDHFSNTKSKVLVTVGAHEKKMMKKSAKDIVNILPGCKEVVIPRVGHEVSLAEPDLFNEMVEAWIHSRTK</sequence>
<dbReference type="SUPFAM" id="SSF53474">
    <property type="entry name" value="alpha/beta-Hydrolases"/>
    <property type="match status" value="1"/>
</dbReference>